<comment type="pathway">
    <text evidence="4">Carbohydrate biosynthesis; gluconeogenesis.</text>
</comment>
<keyword evidence="3 4" id="KW-0413">Isomerase</keyword>
<comment type="catalytic activity">
    <reaction evidence="4">
        <text>D-glyceraldehyde 3-phosphate = dihydroxyacetone phosphate</text>
        <dbReference type="Rhea" id="RHEA:18585"/>
        <dbReference type="ChEBI" id="CHEBI:57642"/>
        <dbReference type="ChEBI" id="CHEBI:59776"/>
        <dbReference type="EC" id="5.3.1.1"/>
    </reaction>
</comment>
<evidence type="ECO:0000256" key="2">
    <source>
        <dbReference type="ARBA" id="ARBA00011738"/>
    </source>
</evidence>
<dbReference type="Proteomes" id="UP001527925">
    <property type="component" value="Unassembled WGS sequence"/>
</dbReference>
<dbReference type="PANTHER" id="PTHR21139:SF2">
    <property type="entry name" value="TRIOSEPHOSPHATE ISOMERASE"/>
    <property type="match status" value="1"/>
</dbReference>
<dbReference type="EC" id="5.3.1.1" evidence="4"/>
<dbReference type="PANTHER" id="PTHR21139">
    <property type="entry name" value="TRIOSEPHOSPHATE ISOMERASE"/>
    <property type="match status" value="1"/>
</dbReference>
<keyword evidence="4" id="KW-0324">Glycolysis</keyword>
<accession>A0ABR4NCQ8</accession>
<comment type="similarity">
    <text evidence="1 4">Belongs to the triosephosphate isomerase family.</text>
</comment>
<comment type="caution">
    <text evidence="5">The sequence shown here is derived from an EMBL/GenBank/DDBJ whole genome shotgun (WGS) entry which is preliminary data.</text>
</comment>
<evidence type="ECO:0000256" key="4">
    <source>
        <dbReference type="RuleBase" id="RU363013"/>
    </source>
</evidence>
<dbReference type="GO" id="GO:0004807">
    <property type="term" value="F:triose-phosphate isomerase activity"/>
    <property type="evidence" value="ECO:0007669"/>
    <property type="project" value="UniProtKB-EC"/>
</dbReference>
<dbReference type="InterPro" id="IPR000652">
    <property type="entry name" value="Triosephosphate_isomerase"/>
</dbReference>
<dbReference type="EMBL" id="JADGIZ020000011">
    <property type="protein sequence ID" value="KAL2917291.1"/>
    <property type="molecule type" value="Genomic_DNA"/>
</dbReference>
<evidence type="ECO:0000256" key="3">
    <source>
        <dbReference type="ARBA" id="ARBA00023235"/>
    </source>
</evidence>
<dbReference type="Gene3D" id="3.20.20.70">
    <property type="entry name" value="Aldolase class I"/>
    <property type="match status" value="1"/>
</dbReference>
<dbReference type="InterPro" id="IPR013785">
    <property type="entry name" value="Aldolase_TIM"/>
</dbReference>
<evidence type="ECO:0000313" key="5">
    <source>
        <dbReference type="EMBL" id="KAL2917291.1"/>
    </source>
</evidence>
<dbReference type="InterPro" id="IPR022896">
    <property type="entry name" value="TrioseP_Isoase_bac/euk"/>
</dbReference>
<dbReference type="HAMAP" id="MF_00147_B">
    <property type="entry name" value="TIM_B"/>
    <property type="match status" value="1"/>
</dbReference>
<comment type="pathway">
    <text evidence="4">Carbohydrate degradation; glycolysis; D-glyceraldehyde 3-phosphate from glycerone phosphate: step 1/1.</text>
</comment>
<dbReference type="CDD" id="cd00311">
    <property type="entry name" value="TIM"/>
    <property type="match status" value="1"/>
</dbReference>
<gene>
    <name evidence="5" type="primary">TPI1</name>
    <name evidence="5" type="ORF">HK105_202955</name>
</gene>
<dbReference type="PROSITE" id="PS51440">
    <property type="entry name" value="TIM_2"/>
    <property type="match status" value="1"/>
</dbReference>
<comment type="subunit">
    <text evidence="2">Homodimer.</text>
</comment>
<dbReference type="NCBIfam" id="TIGR00419">
    <property type="entry name" value="tim"/>
    <property type="match status" value="1"/>
</dbReference>
<dbReference type="Pfam" id="PF00121">
    <property type="entry name" value="TIM"/>
    <property type="match status" value="1"/>
</dbReference>
<dbReference type="InterPro" id="IPR035990">
    <property type="entry name" value="TIM_sf"/>
</dbReference>
<dbReference type="SUPFAM" id="SSF51351">
    <property type="entry name" value="Triosephosphate isomerase (TIM)"/>
    <property type="match status" value="1"/>
</dbReference>
<evidence type="ECO:0000313" key="6">
    <source>
        <dbReference type="Proteomes" id="UP001527925"/>
    </source>
</evidence>
<protein>
    <recommendedName>
        <fullName evidence="4">Triosephosphate isomerase</fullName>
        <ecNumber evidence="4">5.3.1.1</ecNumber>
    </recommendedName>
</protein>
<evidence type="ECO:0000256" key="1">
    <source>
        <dbReference type="ARBA" id="ARBA00007422"/>
    </source>
</evidence>
<dbReference type="PROSITE" id="PS00171">
    <property type="entry name" value="TIM_1"/>
    <property type="match status" value="1"/>
</dbReference>
<organism evidence="5 6">
    <name type="scientific">Polyrhizophydium stewartii</name>
    <dbReference type="NCBI Taxonomy" id="2732419"/>
    <lineage>
        <taxon>Eukaryota</taxon>
        <taxon>Fungi</taxon>
        <taxon>Fungi incertae sedis</taxon>
        <taxon>Chytridiomycota</taxon>
        <taxon>Chytridiomycota incertae sedis</taxon>
        <taxon>Chytridiomycetes</taxon>
        <taxon>Rhizophydiales</taxon>
        <taxon>Rhizophydiales incertae sedis</taxon>
        <taxon>Polyrhizophydium</taxon>
    </lineage>
</organism>
<keyword evidence="4" id="KW-0312">Gluconeogenesis</keyword>
<name>A0ABR4NCQ8_9FUNG</name>
<dbReference type="InterPro" id="IPR020861">
    <property type="entry name" value="Triosephosphate_isomerase_AS"/>
</dbReference>
<proteinExistence type="inferred from homology"/>
<reference evidence="5 6" key="1">
    <citation type="submission" date="2023-09" db="EMBL/GenBank/DDBJ databases">
        <title>Pangenome analysis of Batrachochytrium dendrobatidis and related Chytrids.</title>
        <authorList>
            <person name="Yacoub M.N."/>
            <person name="Stajich J.E."/>
            <person name="James T.Y."/>
        </authorList>
    </citation>
    <scope>NUCLEOTIDE SEQUENCE [LARGE SCALE GENOMIC DNA]</scope>
    <source>
        <strain evidence="5 6">JEL0888</strain>
    </source>
</reference>
<sequence>MPRTQLIGGNWKMNGDRNLVDVISATLNGASLASGVEVVVAPPAPYLALARSKFAGHIGVAAQNASSEKSGAFTGEISVDMLKDLSINWVILGHSERRELFGESDDTIGRKVVFAVKNGIKVIACVGEKLEHREAGKTTEVVFRQLEGIRAHLTPEDWAHIVVAYEPVWAIGTGKVATPQQAQEVHEQIRSWLASHVSPAVAEATRIIYGGSVNAKNSSTLQSEKDIDGFLVGGASLKADDFLTICHSKI</sequence>
<keyword evidence="6" id="KW-1185">Reference proteome</keyword>